<reference evidence="1" key="1">
    <citation type="submission" date="2022-04" db="EMBL/GenBank/DDBJ databases">
        <title>Chromosome-scale genome assembly of Holotrichia oblita Faldermann.</title>
        <authorList>
            <person name="Rongchong L."/>
        </authorList>
    </citation>
    <scope>NUCLEOTIDE SEQUENCE</scope>
    <source>
        <strain evidence="1">81SQS9</strain>
    </source>
</reference>
<name>A0ACB9TYS5_HOLOL</name>
<keyword evidence="2" id="KW-1185">Reference proteome</keyword>
<sequence>MRELARLLIELRKIVKNYKYELADALNPTIFDAVIESAKRIGGYRSESKTYEAPSISAHIGTSLKQASELLIRLILKEDRSIKCKDKEQQLKDIKRFRELVISQWTTEVSSLAFKNMHEKRWNKPVILPVTEDILTFKEYVTRQANKSLVFLEKDINNKKEFKNLVDAALVLTILYNRKRIGDVQFTTIMTYQQNSSSTNQEECMNALTESEKFLTRYYKRVVTGGKGSRPVVILFPGNIQQYINKIIEIRKSTNLVPSDNPYLFGYPDTNHWARGDVAIRKFARNADIAHPDQITSNKLRKHIATVMQILNLNKEESEQFAQFMGQTEKMSVEVKESAKRKVPRKQAPLQVKRKIVAEIPVRKKNRKHDSSSDDDEDIENVCQDSSDDSKFLEEYANDSGSEEKETFSLEKKRKYEVDTYVLVALTDEKKCVRKNYVALIISIIDKNGASEYEYDVKYMRPYRGHKDIFVYPEADDLSTVLATEILGVLTKFHYHLCIGIFCTSYDSLFLYRLPQDLYQTAKISKLFILMDKGSGDKYKGKSLNEIDINPHLEYAETDESDNENSESTAVYETVPSNIESQSQVESISAASTPIPNTINERTYIFDPSDLTEPSTSTSPTVQLFETTTTPVMEAELRAEHPPKRKINAPVQKQKWTETQKKILLKHFAGHIRKKQAPRKVEVEEFKQQHLEIFKDREWRVIKA</sequence>
<comment type="caution">
    <text evidence="1">The sequence shown here is derived from an EMBL/GenBank/DDBJ whole genome shotgun (WGS) entry which is preliminary data.</text>
</comment>
<accession>A0ACB9TYS5</accession>
<evidence type="ECO:0000313" key="2">
    <source>
        <dbReference type="Proteomes" id="UP001056778"/>
    </source>
</evidence>
<organism evidence="1 2">
    <name type="scientific">Holotrichia oblita</name>
    <name type="common">Chafer beetle</name>
    <dbReference type="NCBI Taxonomy" id="644536"/>
    <lineage>
        <taxon>Eukaryota</taxon>
        <taxon>Metazoa</taxon>
        <taxon>Ecdysozoa</taxon>
        <taxon>Arthropoda</taxon>
        <taxon>Hexapoda</taxon>
        <taxon>Insecta</taxon>
        <taxon>Pterygota</taxon>
        <taxon>Neoptera</taxon>
        <taxon>Endopterygota</taxon>
        <taxon>Coleoptera</taxon>
        <taxon>Polyphaga</taxon>
        <taxon>Scarabaeiformia</taxon>
        <taxon>Scarabaeidae</taxon>
        <taxon>Melolonthinae</taxon>
        <taxon>Holotrichia</taxon>
    </lineage>
</organism>
<proteinExistence type="predicted"/>
<gene>
    <name evidence="1" type="ORF">MML48_1g07527</name>
</gene>
<dbReference type="Proteomes" id="UP001056778">
    <property type="component" value="Chromosome 1"/>
</dbReference>
<evidence type="ECO:0000313" key="1">
    <source>
        <dbReference type="EMBL" id="KAI4471960.1"/>
    </source>
</evidence>
<protein>
    <submittedName>
        <fullName evidence="1">Uncharacterized protein</fullName>
    </submittedName>
</protein>
<dbReference type="EMBL" id="CM043015">
    <property type="protein sequence ID" value="KAI4471960.1"/>
    <property type="molecule type" value="Genomic_DNA"/>
</dbReference>